<evidence type="ECO:0000256" key="1">
    <source>
        <dbReference type="ARBA" id="ARBA00004167"/>
    </source>
</evidence>
<evidence type="ECO:0000256" key="4">
    <source>
        <dbReference type="ARBA" id="ARBA00022989"/>
    </source>
</evidence>
<feature type="transmembrane region" description="Helical" evidence="6">
    <location>
        <begin position="20"/>
        <end position="41"/>
    </location>
</feature>
<evidence type="ECO:0000256" key="5">
    <source>
        <dbReference type="ARBA" id="ARBA00023136"/>
    </source>
</evidence>
<accession>A0A6I4NZ71</accession>
<keyword evidence="2" id="KW-0488">Methylation</keyword>
<comment type="subcellular location">
    <subcellularLocation>
        <location evidence="1">Membrane</location>
        <topology evidence="1">Single-pass membrane protein</topology>
    </subcellularLocation>
</comment>
<dbReference type="EMBL" id="WSTA01000068">
    <property type="protein sequence ID" value="MWB99588.1"/>
    <property type="molecule type" value="Genomic_DNA"/>
</dbReference>
<dbReference type="Proteomes" id="UP000438182">
    <property type="component" value="Unassembled WGS sequence"/>
</dbReference>
<dbReference type="NCBIfam" id="TIGR02532">
    <property type="entry name" value="IV_pilin_GFxxxE"/>
    <property type="match status" value="1"/>
</dbReference>
<dbReference type="Pfam" id="PF07963">
    <property type="entry name" value="N_methyl"/>
    <property type="match status" value="1"/>
</dbReference>
<comment type="caution">
    <text evidence="7">The sequence shown here is derived from an EMBL/GenBank/DDBJ whole genome shotgun (WGS) entry which is preliminary data.</text>
</comment>
<dbReference type="Gene3D" id="3.30.700.10">
    <property type="entry name" value="Glycoprotein, Type 4 Pilin"/>
    <property type="match status" value="1"/>
</dbReference>
<dbReference type="AlphaFoldDB" id="A0A6I4NZ71"/>
<keyword evidence="5 6" id="KW-0472">Membrane</keyword>
<evidence type="ECO:0000256" key="3">
    <source>
        <dbReference type="ARBA" id="ARBA00022692"/>
    </source>
</evidence>
<reference evidence="7 8" key="1">
    <citation type="submission" date="2019-12" db="EMBL/GenBank/DDBJ databases">
        <authorList>
            <person name="Kim Y.S."/>
        </authorList>
    </citation>
    <scope>NUCLEOTIDE SEQUENCE [LARGE SCALE GENOMIC DNA]</scope>
    <source>
        <strain evidence="7 8">MMS17-SY077</strain>
    </source>
</reference>
<keyword evidence="8" id="KW-1185">Reference proteome</keyword>
<gene>
    <name evidence="7" type="ORF">GB864_13640</name>
</gene>
<keyword evidence="3 6" id="KW-0812">Transmembrane</keyword>
<keyword evidence="4 6" id="KW-1133">Transmembrane helix</keyword>
<evidence type="ECO:0000313" key="7">
    <source>
        <dbReference type="EMBL" id="MWB99588.1"/>
    </source>
</evidence>
<dbReference type="SUPFAM" id="SSF54523">
    <property type="entry name" value="Pili subunits"/>
    <property type="match status" value="1"/>
</dbReference>
<name>A0A6I4NZ71_9MICO</name>
<evidence type="ECO:0000256" key="2">
    <source>
        <dbReference type="ARBA" id="ARBA00022481"/>
    </source>
</evidence>
<dbReference type="PANTHER" id="PTHR30093">
    <property type="entry name" value="GENERAL SECRETION PATHWAY PROTEIN G"/>
    <property type="match status" value="1"/>
</dbReference>
<organism evidence="7 8">
    <name type="scientific">Agromyces seonyuensis</name>
    <dbReference type="NCBI Taxonomy" id="2662446"/>
    <lineage>
        <taxon>Bacteria</taxon>
        <taxon>Bacillati</taxon>
        <taxon>Actinomycetota</taxon>
        <taxon>Actinomycetes</taxon>
        <taxon>Micrococcales</taxon>
        <taxon>Microbacteriaceae</taxon>
        <taxon>Agromyces</taxon>
    </lineage>
</organism>
<protein>
    <submittedName>
        <fullName evidence="7">Prepilin-type N-terminal cleavage/methylation domain-containing protein</fullName>
    </submittedName>
</protein>
<evidence type="ECO:0000256" key="6">
    <source>
        <dbReference type="SAM" id="Phobius"/>
    </source>
</evidence>
<evidence type="ECO:0000313" key="8">
    <source>
        <dbReference type="Proteomes" id="UP000438182"/>
    </source>
</evidence>
<dbReference type="InterPro" id="IPR045584">
    <property type="entry name" value="Pilin-like"/>
</dbReference>
<dbReference type="PROSITE" id="PS00409">
    <property type="entry name" value="PROKAR_NTER_METHYL"/>
    <property type="match status" value="1"/>
</dbReference>
<sequence>MCPVHSPTYRNGGDQGFTLVELLVTVLIVGVLASIALPVYLKLADVAREASTKADLANAKHAAAAYYSADNDAAEPDTSTLAELGWTRSDDTLSPGPHFQGTPTADDFCLTATSSSGKTFFLRSNGALGTTAATCG</sequence>
<dbReference type="InterPro" id="IPR012902">
    <property type="entry name" value="N_methyl_site"/>
</dbReference>
<proteinExistence type="predicted"/>
<dbReference type="PANTHER" id="PTHR30093:SF44">
    <property type="entry name" value="TYPE II SECRETION SYSTEM CORE PROTEIN G"/>
    <property type="match status" value="1"/>
</dbReference>
<dbReference type="GO" id="GO:0016020">
    <property type="term" value="C:membrane"/>
    <property type="evidence" value="ECO:0007669"/>
    <property type="project" value="UniProtKB-SubCell"/>
</dbReference>